<comment type="caution">
    <text evidence="2">The sequence shown here is derived from an EMBL/GenBank/DDBJ whole genome shotgun (WGS) entry which is preliminary data.</text>
</comment>
<dbReference type="InterPro" id="IPR036249">
    <property type="entry name" value="Thioredoxin-like_sf"/>
</dbReference>
<evidence type="ECO:0000256" key="1">
    <source>
        <dbReference type="SAM" id="SignalP"/>
    </source>
</evidence>
<organism evidence="2 3">
    <name type="scientific">Fistulifera solaris</name>
    <name type="common">Oleaginous diatom</name>
    <dbReference type="NCBI Taxonomy" id="1519565"/>
    <lineage>
        <taxon>Eukaryota</taxon>
        <taxon>Sar</taxon>
        <taxon>Stramenopiles</taxon>
        <taxon>Ochrophyta</taxon>
        <taxon>Bacillariophyta</taxon>
        <taxon>Bacillariophyceae</taxon>
        <taxon>Bacillariophycidae</taxon>
        <taxon>Naviculales</taxon>
        <taxon>Naviculaceae</taxon>
        <taxon>Fistulifera</taxon>
    </lineage>
</organism>
<dbReference type="Gene3D" id="3.40.30.10">
    <property type="entry name" value="Glutaredoxin"/>
    <property type="match status" value="1"/>
</dbReference>
<gene>
    <name evidence="2" type="ORF">FisN_9Hh287</name>
</gene>
<reference evidence="2 3" key="1">
    <citation type="journal article" date="2015" name="Plant Cell">
        <title>Oil accumulation by the oleaginous diatom Fistulifera solaris as revealed by the genome and transcriptome.</title>
        <authorList>
            <person name="Tanaka T."/>
            <person name="Maeda Y."/>
            <person name="Veluchamy A."/>
            <person name="Tanaka M."/>
            <person name="Abida H."/>
            <person name="Marechal E."/>
            <person name="Bowler C."/>
            <person name="Muto M."/>
            <person name="Sunaga Y."/>
            <person name="Tanaka M."/>
            <person name="Yoshino T."/>
            <person name="Taniguchi T."/>
            <person name="Fukuda Y."/>
            <person name="Nemoto M."/>
            <person name="Matsumoto M."/>
            <person name="Wong P.S."/>
            <person name="Aburatani S."/>
            <person name="Fujibuchi W."/>
        </authorList>
    </citation>
    <scope>NUCLEOTIDE SEQUENCE [LARGE SCALE GENOMIC DNA]</scope>
    <source>
        <strain evidence="2 3">JPCC DA0580</strain>
    </source>
</reference>
<evidence type="ECO:0000313" key="2">
    <source>
        <dbReference type="EMBL" id="GAX11191.1"/>
    </source>
</evidence>
<dbReference type="OrthoDB" id="39297at2759"/>
<sequence>MKILFTFLWICSVARATMYPDDHFDFVTEIKDRDQLNELVNQAIKKSQTLFVRWVSDPDHADCLRQAPTWNRAVRAFADNKKVVFGDINLSEADTLKGAPHWPSRYGWPTIRYFNRETGVDGADYEQKTNQKMHDELRDFDVMVDYIEKAGNTVLCDLNGKHCNKMEKDYIKLVKKKSLDELILLRKRLYAMDVNLLVKDIQEWNLRRRRILSKLVKQKEIKETGKSTTGNEL</sequence>
<feature type="chain" id="PRO_5013165209" description="Thioredoxin domain-containing protein" evidence="1">
    <location>
        <begin position="17"/>
        <end position="233"/>
    </location>
</feature>
<keyword evidence="1" id="KW-0732">Signal</keyword>
<dbReference type="InParanoid" id="A0A1Z5JBP5"/>
<dbReference type="AlphaFoldDB" id="A0A1Z5JBP5"/>
<protein>
    <recommendedName>
        <fullName evidence="4">Thioredoxin domain-containing protein</fullName>
    </recommendedName>
</protein>
<accession>A0A1Z5JBP5</accession>
<dbReference type="Proteomes" id="UP000198406">
    <property type="component" value="Unassembled WGS sequence"/>
</dbReference>
<evidence type="ECO:0008006" key="4">
    <source>
        <dbReference type="Google" id="ProtNLM"/>
    </source>
</evidence>
<dbReference type="EMBL" id="BDSP01000036">
    <property type="protein sequence ID" value="GAX11191.1"/>
    <property type="molecule type" value="Genomic_DNA"/>
</dbReference>
<name>A0A1Z5JBP5_FISSO</name>
<evidence type="ECO:0000313" key="3">
    <source>
        <dbReference type="Proteomes" id="UP000198406"/>
    </source>
</evidence>
<keyword evidence="3" id="KW-1185">Reference proteome</keyword>
<dbReference type="SUPFAM" id="SSF52833">
    <property type="entry name" value="Thioredoxin-like"/>
    <property type="match status" value="1"/>
</dbReference>
<proteinExistence type="predicted"/>
<feature type="signal peptide" evidence="1">
    <location>
        <begin position="1"/>
        <end position="16"/>
    </location>
</feature>